<organism evidence="1 2">
    <name type="scientific">Coleofasciculus chthonoplastes PCC 7420</name>
    <dbReference type="NCBI Taxonomy" id="118168"/>
    <lineage>
        <taxon>Bacteria</taxon>
        <taxon>Bacillati</taxon>
        <taxon>Cyanobacteriota</taxon>
        <taxon>Cyanophyceae</taxon>
        <taxon>Coleofasciculales</taxon>
        <taxon>Coleofasciculaceae</taxon>
        <taxon>Coleofasciculus</taxon>
    </lineage>
</organism>
<reference evidence="1 2" key="1">
    <citation type="submission" date="2008-07" db="EMBL/GenBank/DDBJ databases">
        <authorList>
            <person name="Tandeau de Marsac N."/>
            <person name="Ferriera S."/>
            <person name="Johnson J."/>
            <person name="Kravitz S."/>
            <person name="Beeson K."/>
            <person name="Sutton G."/>
            <person name="Rogers Y.-H."/>
            <person name="Friedman R."/>
            <person name="Frazier M."/>
            <person name="Venter J.C."/>
        </authorList>
    </citation>
    <scope>NUCLEOTIDE SEQUENCE [LARGE SCALE GENOMIC DNA]</scope>
    <source>
        <strain evidence="1 2">PCC 7420</strain>
    </source>
</reference>
<name>B4VPP1_9CYAN</name>
<sequence>MGKPIKSLLKGLPINLSNAIALPNAQLQYVSSESDSWSAEAV</sequence>
<proteinExistence type="predicted"/>
<dbReference type="HOGENOM" id="CLU_3249983_0_0_3"/>
<accession>B4VPP1</accession>
<protein>
    <submittedName>
        <fullName evidence="1">Uncharacterized protein</fullName>
    </submittedName>
</protein>
<dbReference type="Proteomes" id="UP000003835">
    <property type="component" value="Unassembled WGS sequence"/>
</dbReference>
<gene>
    <name evidence="1" type="ORF">MC7420_5662</name>
</gene>
<evidence type="ECO:0000313" key="1">
    <source>
        <dbReference type="EMBL" id="EDX76228.1"/>
    </source>
</evidence>
<dbReference type="AlphaFoldDB" id="B4VPP1"/>
<keyword evidence="2" id="KW-1185">Reference proteome</keyword>
<evidence type="ECO:0000313" key="2">
    <source>
        <dbReference type="Proteomes" id="UP000003835"/>
    </source>
</evidence>
<dbReference type="EMBL" id="DS989847">
    <property type="protein sequence ID" value="EDX76228.1"/>
    <property type="molecule type" value="Genomic_DNA"/>
</dbReference>